<evidence type="ECO:0000313" key="2">
    <source>
        <dbReference type="Proteomes" id="UP000307440"/>
    </source>
</evidence>
<evidence type="ECO:0000313" key="1">
    <source>
        <dbReference type="EMBL" id="TFK21858.1"/>
    </source>
</evidence>
<proteinExistence type="predicted"/>
<keyword evidence="2" id="KW-1185">Reference proteome</keyword>
<reference evidence="1 2" key="1">
    <citation type="journal article" date="2019" name="Nat. Ecol. Evol.">
        <title>Megaphylogeny resolves global patterns of mushroom evolution.</title>
        <authorList>
            <person name="Varga T."/>
            <person name="Krizsan K."/>
            <person name="Foldi C."/>
            <person name="Dima B."/>
            <person name="Sanchez-Garcia M."/>
            <person name="Sanchez-Ramirez S."/>
            <person name="Szollosi G.J."/>
            <person name="Szarkandi J.G."/>
            <person name="Papp V."/>
            <person name="Albert L."/>
            <person name="Andreopoulos W."/>
            <person name="Angelini C."/>
            <person name="Antonin V."/>
            <person name="Barry K.W."/>
            <person name="Bougher N.L."/>
            <person name="Buchanan P."/>
            <person name="Buyck B."/>
            <person name="Bense V."/>
            <person name="Catcheside P."/>
            <person name="Chovatia M."/>
            <person name="Cooper J."/>
            <person name="Damon W."/>
            <person name="Desjardin D."/>
            <person name="Finy P."/>
            <person name="Geml J."/>
            <person name="Haridas S."/>
            <person name="Hughes K."/>
            <person name="Justo A."/>
            <person name="Karasinski D."/>
            <person name="Kautmanova I."/>
            <person name="Kiss B."/>
            <person name="Kocsube S."/>
            <person name="Kotiranta H."/>
            <person name="LaButti K.M."/>
            <person name="Lechner B.E."/>
            <person name="Liimatainen K."/>
            <person name="Lipzen A."/>
            <person name="Lukacs Z."/>
            <person name="Mihaltcheva S."/>
            <person name="Morgado L.N."/>
            <person name="Niskanen T."/>
            <person name="Noordeloos M.E."/>
            <person name="Ohm R.A."/>
            <person name="Ortiz-Santana B."/>
            <person name="Ovrebo C."/>
            <person name="Racz N."/>
            <person name="Riley R."/>
            <person name="Savchenko A."/>
            <person name="Shiryaev A."/>
            <person name="Soop K."/>
            <person name="Spirin V."/>
            <person name="Szebenyi C."/>
            <person name="Tomsovsky M."/>
            <person name="Tulloss R.E."/>
            <person name="Uehling J."/>
            <person name="Grigoriev I.V."/>
            <person name="Vagvolgyi C."/>
            <person name="Papp T."/>
            <person name="Martin F.M."/>
            <person name="Miettinen O."/>
            <person name="Hibbett D.S."/>
            <person name="Nagy L.G."/>
        </authorList>
    </citation>
    <scope>NUCLEOTIDE SEQUENCE [LARGE SCALE GENOMIC DNA]</scope>
    <source>
        <strain evidence="1 2">CBS 121175</strain>
    </source>
</reference>
<sequence>MSNKPITRETFIDPGYETVAATRTDMMFVLDGEDSVKKVPVPESVKESGKIPDGYAVDFLVEPLTLVVSFRKNGHTLEGQLPEGLIDDLKKEINGPTNLMITPTSVRDSKFQMLLEHHKKDLEDL</sequence>
<dbReference type="Proteomes" id="UP000307440">
    <property type="component" value="Unassembled WGS sequence"/>
</dbReference>
<dbReference type="AlphaFoldDB" id="A0A5C3L0Z8"/>
<organism evidence="1 2">
    <name type="scientific">Coprinopsis marcescibilis</name>
    <name type="common">Agaric fungus</name>
    <name type="synonym">Psathyrella marcescibilis</name>
    <dbReference type="NCBI Taxonomy" id="230819"/>
    <lineage>
        <taxon>Eukaryota</taxon>
        <taxon>Fungi</taxon>
        <taxon>Dikarya</taxon>
        <taxon>Basidiomycota</taxon>
        <taxon>Agaricomycotina</taxon>
        <taxon>Agaricomycetes</taxon>
        <taxon>Agaricomycetidae</taxon>
        <taxon>Agaricales</taxon>
        <taxon>Agaricineae</taxon>
        <taxon>Psathyrellaceae</taxon>
        <taxon>Coprinopsis</taxon>
    </lineage>
</organism>
<gene>
    <name evidence="1" type="ORF">FA15DRAFT_672155</name>
</gene>
<dbReference type="OrthoDB" id="2899474at2759"/>
<protein>
    <submittedName>
        <fullName evidence="1">Uncharacterized protein</fullName>
    </submittedName>
</protein>
<dbReference type="EMBL" id="ML210256">
    <property type="protein sequence ID" value="TFK21858.1"/>
    <property type="molecule type" value="Genomic_DNA"/>
</dbReference>
<accession>A0A5C3L0Z8</accession>
<name>A0A5C3L0Z8_COPMA</name>